<keyword evidence="1" id="KW-0677">Repeat</keyword>
<reference evidence="4" key="1">
    <citation type="journal article" date="2016" name="Nature">
        <title>The genome of the seagrass Zostera marina reveals angiosperm adaptation to the sea.</title>
        <authorList>
            <person name="Olsen J.L."/>
            <person name="Rouze P."/>
            <person name="Verhelst B."/>
            <person name="Lin Y.-C."/>
            <person name="Bayer T."/>
            <person name="Collen J."/>
            <person name="Dattolo E."/>
            <person name="De Paoli E."/>
            <person name="Dittami S."/>
            <person name="Maumus F."/>
            <person name="Michel G."/>
            <person name="Kersting A."/>
            <person name="Lauritano C."/>
            <person name="Lohaus R."/>
            <person name="Toepel M."/>
            <person name="Tonon T."/>
            <person name="Vanneste K."/>
            <person name="Amirebrahimi M."/>
            <person name="Brakel J."/>
            <person name="Bostroem C."/>
            <person name="Chovatia M."/>
            <person name="Grimwood J."/>
            <person name="Jenkins J.W."/>
            <person name="Jueterbock A."/>
            <person name="Mraz A."/>
            <person name="Stam W.T."/>
            <person name="Tice H."/>
            <person name="Bornberg-Bauer E."/>
            <person name="Green P.J."/>
            <person name="Pearson G.A."/>
            <person name="Procaccini G."/>
            <person name="Duarte C.M."/>
            <person name="Schmutz J."/>
            <person name="Reusch T.B.H."/>
            <person name="Van de Peer Y."/>
        </authorList>
    </citation>
    <scope>NUCLEOTIDE SEQUENCE [LARGE SCALE GENOMIC DNA]</scope>
    <source>
        <strain evidence="4">cv. Finnish</strain>
    </source>
</reference>
<dbReference type="Proteomes" id="UP000036987">
    <property type="component" value="Unassembled WGS sequence"/>
</dbReference>
<name>A0A0K9P608_ZOSMR</name>
<dbReference type="InterPro" id="IPR011990">
    <property type="entry name" value="TPR-like_helical_dom_sf"/>
</dbReference>
<feature type="repeat" description="PPR" evidence="2">
    <location>
        <begin position="404"/>
        <end position="438"/>
    </location>
</feature>
<dbReference type="NCBIfam" id="TIGR00756">
    <property type="entry name" value="PPR"/>
    <property type="match status" value="5"/>
</dbReference>
<organism evidence="3 4">
    <name type="scientific">Zostera marina</name>
    <name type="common">Eelgrass</name>
    <dbReference type="NCBI Taxonomy" id="29655"/>
    <lineage>
        <taxon>Eukaryota</taxon>
        <taxon>Viridiplantae</taxon>
        <taxon>Streptophyta</taxon>
        <taxon>Embryophyta</taxon>
        <taxon>Tracheophyta</taxon>
        <taxon>Spermatophyta</taxon>
        <taxon>Magnoliopsida</taxon>
        <taxon>Liliopsida</taxon>
        <taxon>Zosteraceae</taxon>
        <taxon>Zostera</taxon>
    </lineage>
</organism>
<feature type="repeat" description="PPR" evidence="2">
    <location>
        <begin position="296"/>
        <end position="330"/>
    </location>
</feature>
<dbReference type="Pfam" id="PF13041">
    <property type="entry name" value="PPR_2"/>
    <property type="match status" value="1"/>
</dbReference>
<dbReference type="EMBL" id="LFYR01001151">
    <property type="protein sequence ID" value="KMZ64454.1"/>
    <property type="molecule type" value="Genomic_DNA"/>
</dbReference>
<evidence type="ECO:0000256" key="1">
    <source>
        <dbReference type="ARBA" id="ARBA00022737"/>
    </source>
</evidence>
<dbReference type="AlphaFoldDB" id="A0A0K9P608"/>
<evidence type="ECO:0000313" key="4">
    <source>
        <dbReference type="Proteomes" id="UP000036987"/>
    </source>
</evidence>
<dbReference type="InterPro" id="IPR002885">
    <property type="entry name" value="PPR_rpt"/>
</dbReference>
<dbReference type="InterPro" id="IPR046848">
    <property type="entry name" value="E_motif"/>
</dbReference>
<keyword evidence="4" id="KW-1185">Reference proteome</keyword>
<comment type="caution">
    <text evidence="3">The sequence shown here is derived from an EMBL/GenBank/DDBJ whole genome shotgun (WGS) entry which is preliminary data.</text>
</comment>
<dbReference type="PANTHER" id="PTHR47926">
    <property type="entry name" value="PENTATRICOPEPTIDE REPEAT-CONTAINING PROTEIN"/>
    <property type="match status" value="1"/>
</dbReference>
<evidence type="ECO:0000256" key="2">
    <source>
        <dbReference type="PROSITE-ProRule" id="PRU00708"/>
    </source>
</evidence>
<protein>
    <submittedName>
        <fullName evidence="3">Pentatricopeptide repeat protein 78</fullName>
    </submittedName>
</protein>
<dbReference type="GO" id="GO:0003723">
    <property type="term" value="F:RNA binding"/>
    <property type="evidence" value="ECO:0007669"/>
    <property type="project" value="InterPro"/>
</dbReference>
<feature type="repeat" description="PPR" evidence="2">
    <location>
        <begin position="195"/>
        <end position="229"/>
    </location>
</feature>
<dbReference type="InterPro" id="IPR046960">
    <property type="entry name" value="PPR_At4g14850-like_plant"/>
</dbReference>
<dbReference type="Pfam" id="PF20431">
    <property type="entry name" value="E_motif"/>
    <property type="match status" value="1"/>
</dbReference>
<dbReference type="OrthoDB" id="185373at2759"/>
<dbReference type="FunFam" id="1.25.40.10:FF:000344">
    <property type="entry name" value="Pentatricopeptide repeat-containing protein"/>
    <property type="match status" value="1"/>
</dbReference>
<gene>
    <name evidence="3" type="ORF">ZOSMA_36G00610</name>
</gene>
<dbReference type="GO" id="GO:0009451">
    <property type="term" value="P:RNA modification"/>
    <property type="evidence" value="ECO:0000318"/>
    <property type="project" value="GO_Central"/>
</dbReference>
<dbReference type="Gene3D" id="1.25.40.10">
    <property type="entry name" value="Tetratricopeptide repeat domain"/>
    <property type="match status" value="4"/>
</dbReference>
<evidence type="ECO:0000313" key="3">
    <source>
        <dbReference type="EMBL" id="KMZ64454.1"/>
    </source>
</evidence>
<dbReference type="PROSITE" id="PS51375">
    <property type="entry name" value="PPR"/>
    <property type="match status" value="3"/>
</dbReference>
<sequence>MPRFSPHRSSPIVHSAISLNTTFSHFSLYDHHLLHNSNSLRSLQQIHASLSVTGFIYHRHLRARLILNYSNLCHLIHARNLFDEIPTSSSFLWNTIIRGYATSGVPDNEGDKADGNGIDLYVLMRRAGVQPNNYTFPFVLKSCGASSVGKCIHCDVLKIGFASDGYVEAALVDLYGKRGEIADGRKVFDGMLHRDLVCWTAMITAYEKVEMADEALELVMEMIRNDIMVDRVTMISVGSAVAQLRCRKKAQSVHSYMLRRWFLENIEAGNMVIFMYTKCGDLDNSRLVFNGMIRKDVISWNSMLSGYTQNGHAKDAMSLFMEMRNDRHCHQMIHSVTALNAVTACAHLGSLNLAKQMHGSVITSCEIKAVVGNKISNGIIDMYAKCGDLESAFSFFTHSRSSNDVNSWNVIITAYGIHGHGKEAMEIFRRMQSQHIKPDHITITSLLSACSHSGLVEQGKKFFYTMRKDLGISPTAKHYACVIDMLARAGQLEEAYMLINQMEIKPNGAVWGALLGGCRIHGNADLGELAAKMLFELDPDHSGYYVLMSNTYADTTRWAQACQVRESLRRRGLKKPVGYSAV</sequence>
<dbReference type="Pfam" id="PF01535">
    <property type="entry name" value="PPR"/>
    <property type="match status" value="5"/>
</dbReference>
<accession>A0A0K9P608</accession>
<dbReference type="PANTHER" id="PTHR47926:SF500">
    <property type="entry name" value="REPEAT-CONTAINING PROTEIN, PUTATIVE-RELATED"/>
    <property type="match status" value="1"/>
</dbReference>
<dbReference type="OMA" id="GFHTADQ"/>
<proteinExistence type="predicted"/>
<dbReference type="FunFam" id="1.25.40.10:FF:000090">
    <property type="entry name" value="Pentatricopeptide repeat-containing protein, chloroplastic"/>
    <property type="match status" value="1"/>
</dbReference>